<reference evidence="5 6" key="1">
    <citation type="submission" date="2017-07" db="EMBL/GenBank/DDBJ databases">
        <title>Bifidobacterium novel species.</title>
        <authorList>
            <person name="Lugli G.A."/>
            <person name="Milani C."/>
            <person name="Duranti S."/>
            <person name="Mangifesta M."/>
        </authorList>
    </citation>
    <scope>NUCLEOTIDE SEQUENCE [LARGE SCALE GENOMIC DNA]</scope>
    <source>
        <strain evidence="5 6">77</strain>
    </source>
</reference>
<name>A0A2N5J4Z0_9BIFI</name>
<comment type="subcellular location">
    <subcellularLocation>
        <location evidence="1">Cytoplasm</location>
    </subcellularLocation>
</comment>
<dbReference type="FunFam" id="3.40.109.10:FF:000001">
    <property type="entry name" value="Nitroreductase family"/>
    <property type="match status" value="1"/>
</dbReference>
<evidence type="ECO:0000256" key="2">
    <source>
        <dbReference type="ARBA" id="ARBA00022490"/>
    </source>
</evidence>
<dbReference type="RefSeq" id="WP_101621814.1">
    <property type="nucleotide sequence ID" value="NZ_NMWT01000006.1"/>
</dbReference>
<proteinExistence type="predicted"/>
<dbReference type="InterPro" id="IPR033877">
    <property type="entry name" value="Frm2/Hbn1"/>
</dbReference>
<dbReference type="OrthoDB" id="9810617at2"/>
<dbReference type="Pfam" id="PF00881">
    <property type="entry name" value="Nitroreductase"/>
    <property type="match status" value="1"/>
</dbReference>
<dbReference type="InterPro" id="IPR000415">
    <property type="entry name" value="Nitroreductase-like"/>
</dbReference>
<dbReference type="InterPro" id="IPR029479">
    <property type="entry name" value="Nitroreductase"/>
</dbReference>
<gene>
    <name evidence="5" type="ORF">Uis4E_0587</name>
</gene>
<dbReference type="AlphaFoldDB" id="A0A2N5J4Z0"/>
<dbReference type="Gene3D" id="3.40.109.10">
    <property type="entry name" value="NADH Oxidase"/>
    <property type="match status" value="1"/>
</dbReference>
<keyword evidence="3" id="KW-0560">Oxidoreductase</keyword>
<keyword evidence="6" id="KW-1185">Reference proteome</keyword>
<dbReference type="EMBL" id="NMWT01000006">
    <property type="protein sequence ID" value="PLS29286.1"/>
    <property type="molecule type" value="Genomic_DNA"/>
</dbReference>
<comment type="caution">
    <text evidence="5">The sequence shown here is derived from an EMBL/GenBank/DDBJ whole genome shotgun (WGS) entry which is preliminary data.</text>
</comment>
<feature type="domain" description="Nitroreductase" evidence="4">
    <location>
        <begin position="8"/>
        <end position="176"/>
    </location>
</feature>
<sequence>MSFVTALETRRSQYALTDASPISDQEIADLVKKVVVDVPSAFNSQPQRAVVLFGDASQKLWDIVKETLRKVVNDEEAFKSTEAKIDSFAAGHGTVLFYDDEDVTKQLQENIPAYAANFPGFARDAAGMLQLAVWTALAEKGLGASLQHYNPLIDEAVAAEFGLPKSWKLQAQMPFGVVAQPAGPVEKQPADDRVKVFGL</sequence>
<evidence type="ECO:0000313" key="6">
    <source>
        <dbReference type="Proteomes" id="UP000235034"/>
    </source>
</evidence>
<accession>A0A2N5J4Z0</accession>
<protein>
    <submittedName>
        <fullName evidence="5">Nitroreductase</fullName>
    </submittedName>
</protein>
<dbReference type="GO" id="GO:0005737">
    <property type="term" value="C:cytoplasm"/>
    <property type="evidence" value="ECO:0007669"/>
    <property type="project" value="UniProtKB-SubCell"/>
</dbReference>
<dbReference type="PANTHER" id="PTHR43035">
    <property type="entry name" value="FATTY ACID REPRESSION MUTANT PROTEIN 2-RELATED"/>
    <property type="match status" value="1"/>
</dbReference>
<dbReference type="SUPFAM" id="SSF55469">
    <property type="entry name" value="FMN-dependent nitroreductase-like"/>
    <property type="match status" value="1"/>
</dbReference>
<dbReference type="GO" id="GO:0034599">
    <property type="term" value="P:cellular response to oxidative stress"/>
    <property type="evidence" value="ECO:0007669"/>
    <property type="project" value="InterPro"/>
</dbReference>
<evidence type="ECO:0000256" key="3">
    <source>
        <dbReference type="ARBA" id="ARBA00023002"/>
    </source>
</evidence>
<evidence type="ECO:0000259" key="4">
    <source>
        <dbReference type="Pfam" id="PF00881"/>
    </source>
</evidence>
<dbReference type="Proteomes" id="UP000235034">
    <property type="component" value="Unassembled WGS sequence"/>
</dbReference>
<organism evidence="5 6">
    <name type="scientific">Bifidobacterium parmae</name>
    <dbReference type="NCBI Taxonomy" id="361854"/>
    <lineage>
        <taxon>Bacteria</taxon>
        <taxon>Bacillati</taxon>
        <taxon>Actinomycetota</taxon>
        <taxon>Actinomycetes</taxon>
        <taxon>Bifidobacteriales</taxon>
        <taxon>Bifidobacteriaceae</taxon>
        <taxon>Bifidobacterium</taxon>
    </lineage>
</organism>
<evidence type="ECO:0000313" key="5">
    <source>
        <dbReference type="EMBL" id="PLS29286.1"/>
    </source>
</evidence>
<keyword evidence="2" id="KW-0963">Cytoplasm</keyword>
<evidence type="ECO:0000256" key="1">
    <source>
        <dbReference type="ARBA" id="ARBA00004496"/>
    </source>
</evidence>
<dbReference type="PANTHER" id="PTHR43035:SF1">
    <property type="entry name" value="FATTY ACID REPRESSION MUTANT PROTEIN 2-RELATED"/>
    <property type="match status" value="1"/>
</dbReference>
<dbReference type="GO" id="GO:0016491">
    <property type="term" value="F:oxidoreductase activity"/>
    <property type="evidence" value="ECO:0007669"/>
    <property type="project" value="UniProtKB-KW"/>
</dbReference>
<dbReference type="CDD" id="cd02140">
    <property type="entry name" value="Frm2-like"/>
    <property type="match status" value="1"/>
</dbReference>